<feature type="transmembrane region" description="Helical" evidence="3">
    <location>
        <begin position="12"/>
        <end position="29"/>
    </location>
</feature>
<evidence type="ECO:0008006" key="6">
    <source>
        <dbReference type="Google" id="ProtNLM"/>
    </source>
</evidence>
<keyword evidence="5" id="KW-1185">Reference proteome</keyword>
<proteinExistence type="predicted"/>
<feature type="compositionally biased region" description="Basic and acidic residues" evidence="2">
    <location>
        <begin position="158"/>
        <end position="167"/>
    </location>
</feature>
<evidence type="ECO:0000313" key="5">
    <source>
        <dbReference type="Proteomes" id="UP000240509"/>
    </source>
</evidence>
<dbReference type="EMBL" id="PZJJ01000050">
    <property type="protein sequence ID" value="PTL37453.1"/>
    <property type="molecule type" value="Genomic_DNA"/>
</dbReference>
<dbReference type="OrthoDB" id="2964225at2"/>
<accession>A0A2T4U229</accession>
<dbReference type="RefSeq" id="WP_107586304.1">
    <property type="nucleotide sequence ID" value="NZ_PZJJ01000050.1"/>
</dbReference>
<name>A0A2T4U229_9BACI</name>
<feature type="coiled-coil region" evidence="1">
    <location>
        <begin position="63"/>
        <end position="90"/>
    </location>
</feature>
<evidence type="ECO:0000256" key="3">
    <source>
        <dbReference type="SAM" id="Phobius"/>
    </source>
</evidence>
<evidence type="ECO:0000313" key="4">
    <source>
        <dbReference type="EMBL" id="PTL37453.1"/>
    </source>
</evidence>
<reference evidence="4 5" key="1">
    <citation type="submission" date="2018-03" db="EMBL/GenBank/DDBJ databases">
        <title>Alkalicoccus saliphilus sp. nov., isolated from a mineral pool.</title>
        <authorList>
            <person name="Zhao B."/>
        </authorList>
    </citation>
    <scope>NUCLEOTIDE SEQUENCE [LARGE SCALE GENOMIC DNA]</scope>
    <source>
        <strain evidence="4 5">6AG</strain>
    </source>
</reference>
<protein>
    <recommendedName>
        <fullName evidence="6">YtxH domain-containing protein</fullName>
    </recommendedName>
</protein>
<organism evidence="4 5">
    <name type="scientific">Alkalicoccus saliphilus</name>
    <dbReference type="NCBI Taxonomy" id="200989"/>
    <lineage>
        <taxon>Bacteria</taxon>
        <taxon>Bacillati</taxon>
        <taxon>Bacillota</taxon>
        <taxon>Bacilli</taxon>
        <taxon>Bacillales</taxon>
        <taxon>Bacillaceae</taxon>
        <taxon>Alkalicoccus</taxon>
    </lineage>
</organism>
<feature type="region of interest" description="Disordered" evidence="2">
    <location>
        <begin position="95"/>
        <end position="136"/>
    </location>
</feature>
<sequence length="187" mass="19745">MALEQKSTTSKLVTGMAVGALVGAAAVFLDSGTRAKVADSTGEMKDKTVRMAQDVKNDPEGIKEDAAERVHNATNVLKEAIEDLQSLYNKTGNKVAHQTDSLKQDAQGLASKAREDGTDLDGLGTSAQRTKEDTEELLSAAKEAGSDLEGLGAKVKEAKEELLKETSRSGSGSDGETDHTITDRPIQ</sequence>
<keyword evidence="3" id="KW-0472">Membrane</keyword>
<keyword evidence="1" id="KW-0175">Coiled coil</keyword>
<keyword evidence="3" id="KW-0812">Transmembrane</keyword>
<comment type="caution">
    <text evidence="4">The sequence shown here is derived from an EMBL/GenBank/DDBJ whole genome shotgun (WGS) entry which is preliminary data.</text>
</comment>
<keyword evidence="3" id="KW-1133">Transmembrane helix</keyword>
<feature type="region of interest" description="Disordered" evidence="2">
    <location>
        <begin position="158"/>
        <end position="187"/>
    </location>
</feature>
<evidence type="ECO:0000256" key="2">
    <source>
        <dbReference type="SAM" id="MobiDB-lite"/>
    </source>
</evidence>
<evidence type="ECO:0000256" key="1">
    <source>
        <dbReference type="SAM" id="Coils"/>
    </source>
</evidence>
<gene>
    <name evidence="4" type="ORF">C6Y45_16390</name>
</gene>
<feature type="compositionally biased region" description="Basic and acidic residues" evidence="2">
    <location>
        <begin position="176"/>
        <end position="187"/>
    </location>
</feature>
<dbReference type="AlphaFoldDB" id="A0A2T4U229"/>
<dbReference type="Proteomes" id="UP000240509">
    <property type="component" value="Unassembled WGS sequence"/>
</dbReference>